<dbReference type="Gene3D" id="1.10.10.10">
    <property type="entry name" value="Winged helix-like DNA-binding domain superfamily/Winged helix DNA-binding domain"/>
    <property type="match status" value="1"/>
</dbReference>
<comment type="caution">
    <text evidence="3">The sequence shown here is derived from an EMBL/GenBank/DDBJ whole genome shotgun (WGS) entry which is preliminary data.</text>
</comment>
<dbReference type="NCBIfam" id="NF033788">
    <property type="entry name" value="HTH_metalloreg"/>
    <property type="match status" value="1"/>
</dbReference>
<dbReference type="InterPro" id="IPR036388">
    <property type="entry name" value="WH-like_DNA-bd_sf"/>
</dbReference>
<gene>
    <name evidence="3" type="ORF">J2X20_001325</name>
</gene>
<accession>A0ABU1YIM0</accession>
<keyword evidence="4" id="KW-1185">Reference proteome</keyword>
<dbReference type="PRINTS" id="PR00778">
    <property type="entry name" value="HTHARSR"/>
</dbReference>
<dbReference type="InterPro" id="IPR011991">
    <property type="entry name" value="ArsR-like_HTH"/>
</dbReference>
<dbReference type="GO" id="GO:0003677">
    <property type="term" value="F:DNA binding"/>
    <property type="evidence" value="ECO:0007669"/>
    <property type="project" value="UniProtKB-KW"/>
</dbReference>
<organism evidence="3 4">
    <name type="scientific">Roseateles saccharophilus</name>
    <name type="common">Pseudomonas saccharophila</name>
    <dbReference type="NCBI Taxonomy" id="304"/>
    <lineage>
        <taxon>Bacteria</taxon>
        <taxon>Pseudomonadati</taxon>
        <taxon>Pseudomonadota</taxon>
        <taxon>Betaproteobacteria</taxon>
        <taxon>Burkholderiales</taxon>
        <taxon>Sphaerotilaceae</taxon>
        <taxon>Roseateles</taxon>
    </lineage>
</organism>
<dbReference type="CDD" id="cd00090">
    <property type="entry name" value="HTH_ARSR"/>
    <property type="match status" value="1"/>
</dbReference>
<dbReference type="SMART" id="SM00418">
    <property type="entry name" value="HTH_ARSR"/>
    <property type="match status" value="1"/>
</dbReference>
<feature type="compositionally biased region" description="Polar residues" evidence="1">
    <location>
        <begin position="110"/>
        <end position="132"/>
    </location>
</feature>
<evidence type="ECO:0000313" key="4">
    <source>
        <dbReference type="Proteomes" id="UP001180453"/>
    </source>
</evidence>
<protein>
    <submittedName>
        <fullName evidence="3">DNA-binding transcriptional ArsR family regulator</fullName>
    </submittedName>
</protein>
<name>A0ABU1YIM0_ROSSA</name>
<dbReference type="PROSITE" id="PS50987">
    <property type="entry name" value="HTH_ARSR_2"/>
    <property type="match status" value="1"/>
</dbReference>
<dbReference type="PANTHER" id="PTHR38600">
    <property type="entry name" value="TRANSCRIPTIONAL REGULATORY PROTEIN"/>
    <property type="match status" value="1"/>
</dbReference>
<dbReference type="Pfam" id="PF12840">
    <property type="entry name" value="HTH_20"/>
    <property type="match status" value="1"/>
</dbReference>
<evidence type="ECO:0000259" key="2">
    <source>
        <dbReference type="PROSITE" id="PS50987"/>
    </source>
</evidence>
<dbReference type="InterPro" id="IPR001845">
    <property type="entry name" value="HTH_ArsR_DNA-bd_dom"/>
</dbReference>
<dbReference type="Proteomes" id="UP001180453">
    <property type="component" value="Unassembled WGS sequence"/>
</dbReference>
<dbReference type="EMBL" id="JAVDXU010000001">
    <property type="protein sequence ID" value="MDR7268696.1"/>
    <property type="molecule type" value="Genomic_DNA"/>
</dbReference>
<feature type="domain" description="HTH arsR-type" evidence="2">
    <location>
        <begin position="1"/>
        <end position="95"/>
    </location>
</feature>
<evidence type="ECO:0000313" key="3">
    <source>
        <dbReference type="EMBL" id="MDR7268696.1"/>
    </source>
</evidence>
<dbReference type="RefSeq" id="WP_310262613.1">
    <property type="nucleotide sequence ID" value="NZ_JAVDXU010000001.1"/>
</dbReference>
<dbReference type="PANTHER" id="PTHR38600:SF2">
    <property type="entry name" value="SLL0088 PROTEIN"/>
    <property type="match status" value="1"/>
</dbReference>
<dbReference type="SUPFAM" id="SSF46785">
    <property type="entry name" value="Winged helix' DNA-binding domain"/>
    <property type="match status" value="1"/>
</dbReference>
<feature type="region of interest" description="Disordered" evidence="1">
    <location>
        <begin position="110"/>
        <end position="146"/>
    </location>
</feature>
<dbReference type="InterPro" id="IPR036390">
    <property type="entry name" value="WH_DNA-bd_sf"/>
</dbReference>
<sequence length="146" mass="15677">MVNETDAQLDLVFAALSDATRRRVLEQLDGGGATVSELAEPHGMSLPGFMKHLAVLEAAGLIARAKEGRVVRCELDAAPLQAAAAWVSRYERFWGEQLGALGRYLYQKEQTPSCTTNSKRPPRSASNATTPSAPKKSGGRGPSRKP</sequence>
<keyword evidence="3" id="KW-0238">DNA-binding</keyword>
<reference evidence="3 4" key="1">
    <citation type="submission" date="2023-07" db="EMBL/GenBank/DDBJ databases">
        <title>Sorghum-associated microbial communities from plants grown in Nebraska, USA.</title>
        <authorList>
            <person name="Schachtman D."/>
        </authorList>
    </citation>
    <scope>NUCLEOTIDE SEQUENCE [LARGE SCALE GENOMIC DNA]</scope>
    <source>
        <strain evidence="3 4">BE314</strain>
    </source>
</reference>
<proteinExistence type="predicted"/>
<evidence type="ECO:0000256" key="1">
    <source>
        <dbReference type="SAM" id="MobiDB-lite"/>
    </source>
</evidence>